<evidence type="ECO:0000313" key="2">
    <source>
        <dbReference type="WBParaSite" id="nRc.2.0.1.t01047-RA"/>
    </source>
</evidence>
<name>A0A915HG90_ROMCU</name>
<dbReference type="AlphaFoldDB" id="A0A915HG90"/>
<accession>A0A915HG90</accession>
<sequence length="84" mass="9885">MFCRVSCLFPYGVWGTFCYSTPAITDELGSHLTTLAKWLCWRSETYPSKSRHPRIKVGDRRRLPLRIFIFHFRIGMSMGRALEK</sequence>
<proteinExistence type="predicted"/>
<protein>
    <submittedName>
        <fullName evidence="2">Secreted protein</fullName>
    </submittedName>
</protein>
<dbReference type="WBParaSite" id="nRc.2.0.1.t01047-RA">
    <property type="protein sequence ID" value="nRc.2.0.1.t01047-RA"/>
    <property type="gene ID" value="nRc.2.0.1.g01047"/>
</dbReference>
<reference evidence="2" key="1">
    <citation type="submission" date="2022-11" db="UniProtKB">
        <authorList>
            <consortium name="WormBaseParasite"/>
        </authorList>
    </citation>
    <scope>IDENTIFICATION</scope>
</reference>
<keyword evidence="1" id="KW-1185">Reference proteome</keyword>
<evidence type="ECO:0000313" key="1">
    <source>
        <dbReference type="Proteomes" id="UP000887565"/>
    </source>
</evidence>
<organism evidence="1 2">
    <name type="scientific">Romanomermis culicivorax</name>
    <name type="common">Nematode worm</name>
    <dbReference type="NCBI Taxonomy" id="13658"/>
    <lineage>
        <taxon>Eukaryota</taxon>
        <taxon>Metazoa</taxon>
        <taxon>Ecdysozoa</taxon>
        <taxon>Nematoda</taxon>
        <taxon>Enoplea</taxon>
        <taxon>Dorylaimia</taxon>
        <taxon>Mermithida</taxon>
        <taxon>Mermithoidea</taxon>
        <taxon>Mermithidae</taxon>
        <taxon>Romanomermis</taxon>
    </lineage>
</organism>
<dbReference type="Proteomes" id="UP000887565">
    <property type="component" value="Unplaced"/>
</dbReference>